<feature type="domain" description="SP-RING-type" evidence="25">
    <location>
        <begin position="362"/>
        <end position="443"/>
    </location>
</feature>
<evidence type="ECO:0000256" key="10">
    <source>
        <dbReference type="ARBA" id="ARBA00022833"/>
    </source>
</evidence>
<evidence type="ECO:0000256" key="12">
    <source>
        <dbReference type="ARBA" id="ARBA00023015"/>
    </source>
</evidence>
<feature type="domain" description="PINIT" evidence="26">
    <location>
        <begin position="138"/>
        <end position="330"/>
    </location>
</feature>
<proteinExistence type="inferred from homology"/>
<dbReference type="FunFam" id="1.10.720.30:FF:000009">
    <property type="entry name" value="E3 SUMO-protein ligase PIAS4"/>
    <property type="match status" value="1"/>
</dbReference>
<dbReference type="GO" id="GO:0000122">
    <property type="term" value="P:negative regulation of transcription by RNA polymerase II"/>
    <property type="evidence" value="ECO:0007669"/>
    <property type="project" value="Ensembl"/>
</dbReference>
<gene>
    <name evidence="27" type="primary">PIAS4</name>
</gene>
<evidence type="ECO:0000256" key="4">
    <source>
        <dbReference type="ARBA" id="ARBA00012483"/>
    </source>
</evidence>
<organism evidence="27 28">
    <name type="scientific">Macaca fascicularis</name>
    <name type="common">Crab-eating macaque</name>
    <name type="synonym">Cynomolgus monkey</name>
    <dbReference type="NCBI Taxonomy" id="9541"/>
    <lineage>
        <taxon>Eukaryota</taxon>
        <taxon>Metazoa</taxon>
        <taxon>Chordata</taxon>
        <taxon>Craniata</taxon>
        <taxon>Vertebrata</taxon>
        <taxon>Euteleostomi</taxon>
        <taxon>Mammalia</taxon>
        <taxon>Eutheria</taxon>
        <taxon>Euarchontoglires</taxon>
        <taxon>Primates</taxon>
        <taxon>Haplorrhini</taxon>
        <taxon>Catarrhini</taxon>
        <taxon>Cercopithecidae</taxon>
        <taxon>Cercopithecinae</taxon>
        <taxon>Macaca</taxon>
    </lineage>
</organism>
<dbReference type="GO" id="GO:1905168">
    <property type="term" value="P:positive regulation of double-strand break repair via homologous recombination"/>
    <property type="evidence" value="ECO:0007669"/>
    <property type="project" value="Ensembl"/>
</dbReference>
<dbReference type="GO" id="GO:0008270">
    <property type="term" value="F:zinc ion binding"/>
    <property type="evidence" value="ECO:0007669"/>
    <property type="project" value="UniProtKB-KW"/>
</dbReference>
<comment type="similarity">
    <text evidence="3">Belongs to the PIAS family.</text>
</comment>
<dbReference type="PROSITE" id="PS51044">
    <property type="entry name" value="ZF_SP_RING"/>
    <property type="match status" value="1"/>
</dbReference>
<dbReference type="GO" id="GO:1902231">
    <property type="term" value="P:positive regulation of intrinsic apoptotic signaling pathway in response to DNA damage"/>
    <property type="evidence" value="ECO:0007669"/>
    <property type="project" value="Ensembl"/>
</dbReference>
<dbReference type="SMART" id="SM00513">
    <property type="entry name" value="SAP"/>
    <property type="match status" value="1"/>
</dbReference>
<dbReference type="GO" id="GO:0016604">
    <property type="term" value="C:nuclear body"/>
    <property type="evidence" value="ECO:0007669"/>
    <property type="project" value="UniProtKB-SubCell"/>
</dbReference>
<keyword evidence="6" id="KW-0808">Transferase</keyword>
<comment type="subcellular location">
    <subcellularLocation>
        <location evidence="16">Nucleus</location>
        <location evidence="16">Nuclear body</location>
    </subcellularLocation>
</comment>
<evidence type="ECO:0000256" key="17">
    <source>
        <dbReference type="ARBA" id="ARBA00063500"/>
    </source>
</evidence>
<dbReference type="GO" id="GO:0000785">
    <property type="term" value="C:chromatin"/>
    <property type="evidence" value="ECO:0007669"/>
    <property type="project" value="TreeGrafter"/>
</dbReference>
<keyword evidence="9" id="KW-0833">Ubl conjugation pathway</keyword>
<comment type="catalytic activity">
    <reaction evidence="1">
        <text>S-ubiquitinyl-[E2 ubiquitin-conjugating enzyme]-L-cysteine + [acceptor protein]-L-lysine = [E2 ubiquitin-conjugating enzyme]-L-cysteine + N(6)-ubiquitinyl-[acceptor protein]-L-lysine.</text>
        <dbReference type="EC" id="2.3.2.27"/>
    </reaction>
</comment>
<keyword evidence="8 22" id="KW-0863">Zinc-finger</keyword>
<dbReference type="InterPro" id="IPR023321">
    <property type="entry name" value="PINIT"/>
</dbReference>
<sequence length="517" mass="58215">MTSSLPAKALGHFQKKHLVRKPLCFLHKNMVMSFRVSDLQMLLGFVGRSKSGLKHELVTRALQLVQFDCSPELFKKIKELYETRYAKKNSEPAQQPHRPLDPLTMHSTYDRAGAVPRTPLAGPNIDYPVLYGKYLNGLGRLPAKTLKPEVRLVKLPFFNMLDELLKPTELALTEQECVRTSQPAAVWTGPWRLPAAVTIQAAVPQNNEKLQESPCIFALTPRQVELIRNSRELQPGVKAVQVVLRICYSDTSCPQEDQYPPNIAVKVNHSYCSVPGYYPSNKPGVEPKRPCRPINLTHLMYLSSATNRITVTWGNYGKSYSVALYLVRQLTSSELLQRLKTIGVKHPELCKALVKEKLRLDPDSEIATTGVRVSLICPLVKMRLSVPCRAETCAHLQCFDAVFYLQMNEKKPTWMCPVCDKPAPYDQLIIDGLLSKILSECEDADEIEYLVDGSWCPIRAEKERSCSPQGAILVLGECLATTNRAVPSQGRLSFPIYQWLHPKYLHPVAVTRRPLGC</sequence>
<dbReference type="GO" id="GO:0016925">
    <property type="term" value="P:protein sumoylation"/>
    <property type="evidence" value="ECO:0007669"/>
    <property type="project" value="UniProtKB-UniPathway"/>
</dbReference>
<evidence type="ECO:0000256" key="20">
    <source>
        <dbReference type="ARBA" id="ARBA00076230"/>
    </source>
</evidence>
<feature type="region of interest" description="Disordered" evidence="23">
    <location>
        <begin position="87"/>
        <end position="106"/>
    </location>
</feature>
<dbReference type="PANTHER" id="PTHR10782:SF9">
    <property type="entry name" value="E3 SUMO-PROTEIN LIGASE PIAS4"/>
    <property type="match status" value="1"/>
</dbReference>
<evidence type="ECO:0000256" key="16">
    <source>
        <dbReference type="ARBA" id="ARBA00034306"/>
    </source>
</evidence>
<keyword evidence="12" id="KW-0805">Transcription regulation</keyword>
<evidence type="ECO:0000256" key="8">
    <source>
        <dbReference type="ARBA" id="ARBA00022771"/>
    </source>
</evidence>
<evidence type="ECO:0000256" key="3">
    <source>
        <dbReference type="ARBA" id="ARBA00005383"/>
    </source>
</evidence>
<dbReference type="UniPathway" id="UPA00886"/>
<dbReference type="InterPro" id="IPR003034">
    <property type="entry name" value="SAP_dom"/>
</dbReference>
<evidence type="ECO:0000256" key="9">
    <source>
        <dbReference type="ARBA" id="ARBA00022786"/>
    </source>
</evidence>
<comment type="subunit">
    <text evidence="17">Interacts with AR, GATA2, LEF1, TP53 and STAT1 (IFNG-induced). Interacts with TICAM1. Interacts with MTA1. Interacts with PRDM1/Blimp-1. Interacts with TRIM32 upon treatment with UVB and TNF-alpha.</text>
</comment>
<evidence type="ECO:0000256" key="21">
    <source>
        <dbReference type="ARBA" id="ARBA00076593"/>
    </source>
</evidence>
<dbReference type="GO" id="GO:0043124">
    <property type="term" value="P:negative regulation of canonical NF-kappaB signal transduction"/>
    <property type="evidence" value="ECO:0007669"/>
    <property type="project" value="Ensembl"/>
</dbReference>
<dbReference type="Pfam" id="PF02037">
    <property type="entry name" value="SAP"/>
    <property type="match status" value="1"/>
</dbReference>
<dbReference type="GO" id="GO:0006974">
    <property type="term" value="P:DNA damage response"/>
    <property type="evidence" value="ECO:0007669"/>
    <property type="project" value="Ensembl"/>
</dbReference>
<dbReference type="SUPFAM" id="SSF68906">
    <property type="entry name" value="SAP domain"/>
    <property type="match status" value="1"/>
</dbReference>
<keyword evidence="28" id="KW-1185">Reference proteome</keyword>
<dbReference type="GO" id="GO:0003714">
    <property type="term" value="F:transcription corepressor activity"/>
    <property type="evidence" value="ECO:0007669"/>
    <property type="project" value="Ensembl"/>
</dbReference>
<evidence type="ECO:0000256" key="5">
    <source>
        <dbReference type="ARBA" id="ARBA00022499"/>
    </source>
</evidence>
<dbReference type="Bgee" id="ENSMFAG00000046119">
    <property type="expression patterns" value="Expressed in cerebellum and 13 other cell types or tissues"/>
</dbReference>
<dbReference type="GO" id="GO:0016363">
    <property type="term" value="C:nuclear matrix"/>
    <property type="evidence" value="ECO:0007669"/>
    <property type="project" value="Ensembl"/>
</dbReference>
<keyword evidence="10" id="KW-0862">Zinc</keyword>
<dbReference type="GO" id="GO:0061157">
    <property type="term" value="P:mRNA destabilization"/>
    <property type="evidence" value="ECO:0007669"/>
    <property type="project" value="Ensembl"/>
</dbReference>
<dbReference type="GO" id="GO:1990234">
    <property type="term" value="C:transferase complex"/>
    <property type="evidence" value="ECO:0007669"/>
    <property type="project" value="Ensembl"/>
</dbReference>
<feature type="domain" description="SAP" evidence="24">
    <location>
        <begin position="31"/>
        <end position="65"/>
    </location>
</feature>
<evidence type="ECO:0000313" key="27">
    <source>
        <dbReference type="Ensembl" id="ENSMFAP00000049564.1"/>
    </source>
</evidence>
<evidence type="ECO:0000256" key="7">
    <source>
        <dbReference type="ARBA" id="ARBA00022723"/>
    </source>
</evidence>
<dbReference type="GO" id="GO:1902174">
    <property type="term" value="P:positive regulation of keratinocyte apoptotic process"/>
    <property type="evidence" value="ECO:0007669"/>
    <property type="project" value="Ensembl"/>
</dbReference>
<dbReference type="EC" id="2.3.2.27" evidence="4"/>
<evidence type="ECO:0000256" key="23">
    <source>
        <dbReference type="SAM" id="MobiDB-lite"/>
    </source>
</evidence>
<evidence type="ECO:0000256" key="6">
    <source>
        <dbReference type="ARBA" id="ARBA00022679"/>
    </source>
</evidence>
<dbReference type="GO" id="GO:0061665">
    <property type="term" value="F:SUMO ligase activity"/>
    <property type="evidence" value="ECO:0007669"/>
    <property type="project" value="Ensembl"/>
</dbReference>
<protein>
    <recommendedName>
        <fullName evidence="18">E3 SUMO-protein ligase PIAS4</fullName>
        <ecNumber evidence="4">2.3.2.27</ecNumber>
    </recommendedName>
    <alternativeName>
        <fullName evidence="20">PIASy</fullName>
    </alternativeName>
    <alternativeName>
        <fullName evidence="21">Protein inhibitor of activated STAT protein 4</fullName>
    </alternativeName>
    <alternativeName>
        <fullName evidence="19">Protein inhibitor of activated STAT protein gamma</fullName>
    </alternativeName>
</protein>
<dbReference type="GO" id="GO:0001942">
    <property type="term" value="P:hair follicle development"/>
    <property type="evidence" value="ECO:0007669"/>
    <property type="project" value="Ensembl"/>
</dbReference>
<name>A0A7N9CJA8_MACFA</name>
<dbReference type="PROSITE" id="PS50800">
    <property type="entry name" value="SAP"/>
    <property type="match status" value="1"/>
</dbReference>
<evidence type="ECO:0000256" key="13">
    <source>
        <dbReference type="ARBA" id="ARBA00023125"/>
    </source>
</evidence>
<dbReference type="GO" id="GO:0010804">
    <property type="term" value="P:negative regulation of tumor necrosis factor-mediated signaling pathway"/>
    <property type="evidence" value="ECO:0007669"/>
    <property type="project" value="Ensembl"/>
</dbReference>
<evidence type="ECO:0000256" key="11">
    <source>
        <dbReference type="ARBA" id="ARBA00022843"/>
    </source>
</evidence>
<dbReference type="InterPro" id="IPR013083">
    <property type="entry name" value="Znf_RING/FYVE/PHD"/>
</dbReference>
<evidence type="ECO:0000259" key="24">
    <source>
        <dbReference type="PROSITE" id="PS50800"/>
    </source>
</evidence>
<keyword evidence="15" id="KW-0539">Nucleus</keyword>
<evidence type="ECO:0000313" key="28">
    <source>
        <dbReference type="Proteomes" id="UP000233100"/>
    </source>
</evidence>
<dbReference type="GO" id="GO:0120186">
    <property type="term" value="P:negative regulation of protein localization to chromatin"/>
    <property type="evidence" value="ECO:0007669"/>
    <property type="project" value="Ensembl"/>
</dbReference>
<dbReference type="Ensembl" id="ENSMFAT00000096516.1">
    <property type="protein sequence ID" value="ENSMFAP00000049564.1"/>
    <property type="gene ID" value="ENSMFAG00000046119.2"/>
</dbReference>
<evidence type="ECO:0000256" key="2">
    <source>
        <dbReference type="ARBA" id="ARBA00004718"/>
    </source>
</evidence>
<keyword evidence="5" id="KW-1017">Isopeptide bond</keyword>
<dbReference type="InterPro" id="IPR036361">
    <property type="entry name" value="SAP_dom_sf"/>
</dbReference>
<dbReference type="FunFam" id="2.60.120.780:FF:000002">
    <property type="entry name" value="E3 SUMO-protein ligase PIAS4"/>
    <property type="match status" value="1"/>
</dbReference>
<dbReference type="AlphaFoldDB" id="A0A7N9CJA8"/>
<dbReference type="CDD" id="cd16821">
    <property type="entry name" value="SP-RING_PIAS4"/>
    <property type="match status" value="1"/>
</dbReference>
<dbReference type="InterPro" id="IPR038654">
    <property type="entry name" value="PINIT_sf"/>
</dbReference>
<evidence type="ECO:0000256" key="18">
    <source>
        <dbReference type="ARBA" id="ARBA00068129"/>
    </source>
</evidence>
<accession>A0A7N9CJA8</accession>
<dbReference type="Pfam" id="PF14324">
    <property type="entry name" value="PINIT"/>
    <property type="match status" value="1"/>
</dbReference>
<evidence type="ECO:0000256" key="19">
    <source>
        <dbReference type="ARBA" id="ARBA00075343"/>
    </source>
</evidence>
<keyword evidence="13" id="KW-0238">DNA-binding</keyword>
<dbReference type="PROSITE" id="PS51466">
    <property type="entry name" value="PINIT"/>
    <property type="match status" value="1"/>
</dbReference>
<reference evidence="27" key="2">
    <citation type="submission" date="2025-08" db="UniProtKB">
        <authorList>
            <consortium name="Ensembl"/>
        </authorList>
    </citation>
    <scope>IDENTIFICATION</scope>
</reference>
<evidence type="ECO:0000259" key="25">
    <source>
        <dbReference type="PROSITE" id="PS51044"/>
    </source>
</evidence>
<dbReference type="Proteomes" id="UP000233100">
    <property type="component" value="Chromosome 19"/>
</dbReference>
<dbReference type="GO" id="GO:0033235">
    <property type="term" value="P:positive regulation of protein sumoylation"/>
    <property type="evidence" value="ECO:0007669"/>
    <property type="project" value="Ensembl"/>
</dbReference>
<keyword evidence="11" id="KW-0832">Ubl conjugation</keyword>
<dbReference type="Gene3D" id="1.10.720.30">
    <property type="entry name" value="SAP domain"/>
    <property type="match status" value="1"/>
</dbReference>
<dbReference type="GO" id="GO:0007417">
    <property type="term" value="P:central nervous system development"/>
    <property type="evidence" value="ECO:0007669"/>
    <property type="project" value="Ensembl"/>
</dbReference>
<dbReference type="GO" id="GO:0031625">
    <property type="term" value="F:ubiquitin protein ligase binding"/>
    <property type="evidence" value="ECO:0007669"/>
    <property type="project" value="Ensembl"/>
</dbReference>
<keyword evidence="7" id="KW-0479">Metal-binding</keyword>
<dbReference type="GeneTree" id="ENSGT01030000234539"/>
<reference evidence="27" key="3">
    <citation type="submission" date="2025-09" db="UniProtKB">
        <authorList>
            <consortium name="Ensembl"/>
        </authorList>
    </citation>
    <scope>IDENTIFICATION</scope>
</reference>
<comment type="pathway">
    <text evidence="2">Protein modification; protein sumoylation.</text>
</comment>
<evidence type="ECO:0000256" key="22">
    <source>
        <dbReference type="PROSITE-ProRule" id="PRU00452"/>
    </source>
</evidence>
<dbReference type="GO" id="GO:2000042">
    <property type="term" value="P:negative regulation of double-strand break repair via homologous recombination"/>
    <property type="evidence" value="ECO:0007669"/>
    <property type="project" value="Ensembl"/>
</dbReference>
<keyword evidence="14" id="KW-0804">Transcription</keyword>
<dbReference type="GO" id="GO:0003677">
    <property type="term" value="F:DNA binding"/>
    <property type="evidence" value="ECO:0007669"/>
    <property type="project" value="UniProtKB-KW"/>
</dbReference>
<reference evidence="27 28" key="1">
    <citation type="submission" date="2013-03" db="EMBL/GenBank/DDBJ databases">
        <authorList>
            <person name="Warren W."/>
            <person name="Wilson R.K."/>
        </authorList>
    </citation>
    <scope>NUCLEOTIDE SEQUENCE</scope>
</reference>
<dbReference type="Gene3D" id="3.30.40.10">
    <property type="entry name" value="Zinc/RING finger domain, C3HC4 (zinc finger)"/>
    <property type="match status" value="1"/>
</dbReference>
<evidence type="ECO:0000256" key="15">
    <source>
        <dbReference type="ARBA" id="ARBA00023242"/>
    </source>
</evidence>
<dbReference type="GO" id="GO:0060887">
    <property type="term" value="P:limb epidermis development"/>
    <property type="evidence" value="ECO:0007669"/>
    <property type="project" value="Ensembl"/>
</dbReference>
<dbReference type="Gene3D" id="2.60.120.780">
    <property type="entry name" value="PINIT domain"/>
    <property type="match status" value="1"/>
</dbReference>
<dbReference type="GO" id="GO:0005737">
    <property type="term" value="C:cytoplasm"/>
    <property type="evidence" value="ECO:0007669"/>
    <property type="project" value="Ensembl"/>
</dbReference>
<dbReference type="GO" id="GO:0061630">
    <property type="term" value="F:ubiquitin protein ligase activity"/>
    <property type="evidence" value="ECO:0007669"/>
    <property type="project" value="UniProtKB-EC"/>
</dbReference>
<evidence type="ECO:0000256" key="1">
    <source>
        <dbReference type="ARBA" id="ARBA00000900"/>
    </source>
</evidence>
<evidence type="ECO:0000256" key="14">
    <source>
        <dbReference type="ARBA" id="ARBA00023163"/>
    </source>
</evidence>
<dbReference type="InterPro" id="IPR004181">
    <property type="entry name" value="Znf_MIZ"/>
</dbReference>
<dbReference type="PANTHER" id="PTHR10782">
    <property type="entry name" value="ZINC FINGER MIZ DOMAIN-CONTAINING PROTEIN"/>
    <property type="match status" value="1"/>
</dbReference>
<evidence type="ECO:0000259" key="26">
    <source>
        <dbReference type="PROSITE" id="PS51466"/>
    </source>
</evidence>
<dbReference type="Pfam" id="PF02891">
    <property type="entry name" value="zf-MIZ"/>
    <property type="match status" value="1"/>
</dbReference>
<dbReference type="FunFam" id="3.30.40.10:FF:000003">
    <property type="entry name" value="E3 SUMO-protein ligase PIAS2 isoform X1"/>
    <property type="match status" value="1"/>
</dbReference>